<dbReference type="PANTHER" id="PTHR46394">
    <property type="entry name" value="ANNEXIN"/>
    <property type="match status" value="1"/>
</dbReference>
<dbReference type="GO" id="GO:0016042">
    <property type="term" value="P:lipid catabolic process"/>
    <property type="evidence" value="ECO:0007669"/>
    <property type="project" value="UniProtKB-UniRule"/>
</dbReference>
<dbReference type="EMBL" id="RJUF01000010">
    <property type="protein sequence ID" value="MCP9762501.1"/>
    <property type="molecule type" value="Genomic_DNA"/>
</dbReference>
<protein>
    <submittedName>
        <fullName evidence="4">Patatin</fullName>
    </submittedName>
</protein>
<evidence type="ECO:0000256" key="1">
    <source>
        <dbReference type="ARBA" id="ARBA00023098"/>
    </source>
</evidence>
<keyword evidence="2" id="KW-0378">Hydrolase</keyword>
<dbReference type="InterPro" id="IPR002641">
    <property type="entry name" value="PNPLA_dom"/>
</dbReference>
<dbReference type="SUPFAM" id="SSF52151">
    <property type="entry name" value="FabD/lysophospholipase-like"/>
    <property type="match status" value="1"/>
</dbReference>
<keyword evidence="2" id="KW-0442">Lipid degradation</keyword>
<evidence type="ECO:0000259" key="3">
    <source>
        <dbReference type="PROSITE" id="PS51635"/>
    </source>
</evidence>
<dbReference type="PROSITE" id="PS51635">
    <property type="entry name" value="PNPLA"/>
    <property type="match status" value="1"/>
</dbReference>
<dbReference type="RefSeq" id="WP_255036271.1">
    <property type="nucleotide sequence ID" value="NZ_RJUF01000010.1"/>
</dbReference>
<dbReference type="CDD" id="cd07207">
    <property type="entry name" value="Pat_ExoU_VipD_like"/>
    <property type="match status" value="1"/>
</dbReference>
<dbReference type="Proteomes" id="UP001204144">
    <property type="component" value="Unassembled WGS sequence"/>
</dbReference>
<dbReference type="Gene3D" id="3.40.1090.10">
    <property type="entry name" value="Cytosolic phospholipase A2 catalytic domain"/>
    <property type="match status" value="1"/>
</dbReference>
<feature type="short sequence motif" description="DGA/G" evidence="2">
    <location>
        <begin position="216"/>
        <end position="218"/>
    </location>
</feature>
<evidence type="ECO:0000313" key="4">
    <source>
        <dbReference type="EMBL" id="MCP9762501.1"/>
    </source>
</evidence>
<proteinExistence type="predicted"/>
<organism evidence="4 5">
    <name type="scientific">Lacihabitans soyangensis</name>
    <dbReference type="NCBI Taxonomy" id="869394"/>
    <lineage>
        <taxon>Bacteria</taxon>
        <taxon>Pseudomonadati</taxon>
        <taxon>Bacteroidota</taxon>
        <taxon>Cytophagia</taxon>
        <taxon>Cytophagales</taxon>
        <taxon>Leadbetterellaceae</taxon>
        <taxon>Lacihabitans</taxon>
    </lineage>
</organism>
<feature type="active site" description="Nucleophile" evidence="2">
    <location>
        <position position="62"/>
    </location>
</feature>
<dbReference type="GO" id="GO:0016787">
    <property type="term" value="F:hydrolase activity"/>
    <property type="evidence" value="ECO:0007669"/>
    <property type="project" value="UniProtKB-UniRule"/>
</dbReference>
<dbReference type="PANTHER" id="PTHR46394:SF1">
    <property type="entry name" value="PNPLA DOMAIN-CONTAINING PROTEIN"/>
    <property type="match status" value="1"/>
</dbReference>
<feature type="domain" description="PNPLA" evidence="3">
    <location>
        <begin position="27"/>
        <end position="229"/>
    </location>
</feature>
<dbReference type="AlphaFoldDB" id="A0AAE3KTS0"/>
<keyword evidence="1 2" id="KW-0443">Lipid metabolism</keyword>
<sequence>MKIIITFFLTLLIFKTSISQKTTYRNLVMEGGGIKGIAYGGALLELEKKGILQNITRVAGTSAGAIQACLLSVGYSPKEIIEIVNQTPIETFNDDGFVAKGTKRLFKEYGWFKGESFLKTMENVIFQRTGNANLTFEELHRLAEATPFRDLYVTGTNLTDQTLVVFSHETYPKMRIADAVRISMSIPLYYKSIWIDEEGTVYEEPSNNKKCSLFVDGGLMLNYPIDIFDKAKYVNSTGEDEIFNEQTIGLRLEKCVQIDHLMAKKDGAATQNISDLNSYMDALGGLMMRNVNAPNVRDLERTIYINDNGLSARVRKVPDHEKQMMMTAGQQAVIEFFGR</sequence>
<feature type="short sequence motif" description="GXSXG" evidence="2">
    <location>
        <begin position="60"/>
        <end position="64"/>
    </location>
</feature>
<dbReference type="InterPro" id="IPR052580">
    <property type="entry name" value="Lipid_Hydrolase"/>
</dbReference>
<feature type="active site" description="Proton acceptor" evidence="2">
    <location>
        <position position="216"/>
    </location>
</feature>
<evidence type="ECO:0000256" key="2">
    <source>
        <dbReference type="PROSITE-ProRule" id="PRU01161"/>
    </source>
</evidence>
<name>A0AAE3KTS0_9BACT</name>
<evidence type="ECO:0000313" key="5">
    <source>
        <dbReference type="Proteomes" id="UP001204144"/>
    </source>
</evidence>
<dbReference type="Pfam" id="PF01734">
    <property type="entry name" value="Patatin"/>
    <property type="match status" value="1"/>
</dbReference>
<keyword evidence="5" id="KW-1185">Reference proteome</keyword>
<feature type="short sequence motif" description="GXGXXG" evidence="2">
    <location>
        <begin position="31"/>
        <end position="36"/>
    </location>
</feature>
<comment type="caution">
    <text evidence="4">The sequence shown here is derived from an EMBL/GenBank/DDBJ whole genome shotgun (WGS) entry which is preliminary data.</text>
</comment>
<accession>A0AAE3KTS0</accession>
<reference evidence="4 5" key="1">
    <citation type="submission" date="2018-11" db="EMBL/GenBank/DDBJ databases">
        <title>Novel bacteria species description.</title>
        <authorList>
            <person name="Han J.-H."/>
        </authorList>
    </citation>
    <scope>NUCLEOTIDE SEQUENCE [LARGE SCALE GENOMIC DNA]</scope>
    <source>
        <strain evidence="4 5">KCTC23259</strain>
    </source>
</reference>
<gene>
    <name evidence="4" type="ORF">EGI31_06005</name>
</gene>
<dbReference type="InterPro" id="IPR016035">
    <property type="entry name" value="Acyl_Trfase/lysoPLipase"/>
</dbReference>